<dbReference type="RefSeq" id="WP_215617352.1">
    <property type="nucleotide sequence ID" value="NZ_JADOER010000004.1"/>
</dbReference>
<gene>
    <name evidence="2" type="ORF">IXB28_04575</name>
</gene>
<proteinExistence type="predicted"/>
<reference evidence="2 3" key="1">
    <citation type="journal article" date="2021" name="Mar. Drugs">
        <title>Genome Reduction and Secondary Metabolism of the Marine Sponge-Associated Cyanobacterium Leptothoe.</title>
        <authorList>
            <person name="Konstantinou D."/>
            <person name="Popin R.V."/>
            <person name="Fewer D.P."/>
            <person name="Sivonen K."/>
            <person name="Gkelis S."/>
        </authorList>
    </citation>
    <scope>NUCLEOTIDE SEQUENCE [LARGE SCALE GENOMIC DNA]</scope>
    <source>
        <strain evidence="2 3">TAU-MAC 1615</strain>
    </source>
</reference>
<dbReference type="InterPro" id="IPR014710">
    <property type="entry name" value="RmlC-like_jellyroll"/>
</dbReference>
<feature type="domain" description="Cupin type-2" evidence="1">
    <location>
        <begin position="34"/>
        <end position="89"/>
    </location>
</feature>
<name>A0ABS5Y3B0_9CYAN</name>
<protein>
    <submittedName>
        <fullName evidence="2">Cupin domain-containing protein</fullName>
    </submittedName>
</protein>
<accession>A0ABS5Y3B0</accession>
<keyword evidence="3" id="KW-1185">Reference proteome</keyword>
<organism evidence="2 3">
    <name type="scientific">Leptothoe kymatousa TAU-MAC 1615</name>
    <dbReference type="NCBI Taxonomy" id="2364775"/>
    <lineage>
        <taxon>Bacteria</taxon>
        <taxon>Bacillati</taxon>
        <taxon>Cyanobacteriota</taxon>
        <taxon>Cyanophyceae</taxon>
        <taxon>Nodosilineales</taxon>
        <taxon>Cymatolegaceae</taxon>
        <taxon>Leptothoe</taxon>
        <taxon>Leptothoe kymatousa</taxon>
    </lineage>
</organism>
<dbReference type="SUPFAM" id="SSF51182">
    <property type="entry name" value="RmlC-like cupins"/>
    <property type="match status" value="1"/>
</dbReference>
<evidence type="ECO:0000313" key="2">
    <source>
        <dbReference type="EMBL" id="MBT9311470.1"/>
    </source>
</evidence>
<dbReference type="EMBL" id="JADOER010000004">
    <property type="protein sequence ID" value="MBT9311470.1"/>
    <property type="molecule type" value="Genomic_DNA"/>
</dbReference>
<dbReference type="InterPro" id="IPR011051">
    <property type="entry name" value="RmlC_Cupin_sf"/>
</dbReference>
<comment type="caution">
    <text evidence="2">The sequence shown here is derived from an EMBL/GenBank/DDBJ whole genome shotgun (WGS) entry which is preliminary data.</text>
</comment>
<dbReference type="Pfam" id="PF07883">
    <property type="entry name" value="Cupin_2"/>
    <property type="match status" value="1"/>
</dbReference>
<dbReference type="Gene3D" id="2.60.120.10">
    <property type="entry name" value="Jelly Rolls"/>
    <property type="match status" value="1"/>
</dbReference>
<dbReference type="InterPro" id="IPR013096">
    <property type="entry name" value="Cupin_2"/>
</dbReference>
<sequence length="102" mass="11554">MAHFPPQLRNLPKFDGPFDAYRLTAENCDVLFASYPDGTDIAPHSHDTDNVGVITAGELILIMDGQEHRFKPGDWYHVPAKKVHAARFEQATSEIEFWFQAP</sequence>
<evidence type="ECO:0000313" key="3">
    <source>
        <dbReference type="Proteomes" id="UP001196661"/>
    </source>
</evidence>
<evidence type="ECO:0000259" key="1">
    <source>
        <dbReference type="Pfam" id="PF07883"/>
    </source>
</evidence>
<dbReference type="Proteomes" id="UP001196661">
    <property type="component" value="Unassembled WGS sequence"/>
</dbReference>